<evidence type="ECO:0008006" key="5">
    <source>
        <dbReference type="Google" id="ProtNLM"/>
    </source>
</evidence>
<dbReference type="Proteomes" id="UP001597046">
    <property type="component" value="Unassembled WGS sequence"/>
</dbReference>
<protein>
    <recommendedName>
        <fullName evidence="5">DUF2516 domain-containing protein</fullName>
    </recommendedName>
</protein>
<keyword evidence="4" id="KW-1185">Reference proteome</keyword>
<sequence length="141" mass="15491">MTPDLPPPIPGLLMAGLLLDVICALECWVFVWMYRPIKKSPEGRHLYRLSRLLGIIFTLTVAFAWLPALAFNLGGMRALIAVMLGGALVQIVLLVYMAAELWVRIDLLRTNQRIAHGRGEHPPPDDAAEPLEAPPSAGPYA</sequence>
<evidence type="ECO:0000313" key="4">
    <source>
        <dbReference type="Proteomes" id="UP001597046"/>
    </source>
</evidence>
<evidence type="ECO:0000256" key="1">
    <source>
        <dbReference type="SAM" id="MobiDB-lite"/>
    </source>
</evidence>
<dbReference type="EMBL" id="JBHTKH010000009">
    <property type="protein sequence ID" value="MFD1055424.1"/>
    <property type="molecule type" value="Genomic_DNA"/>
</dbReference>
<feature type="transmembrane region" description="Helical" evidence="2">
    <location>
        <begin position="12"/>
        <end position="34"/>
    </location>
</feature>
<comment type="caution">
    <text evidence="3">The sequence shown here is derived from an EMBL/GenBank/DDBJ whole genome shotgun (WGS) entry which is preliminary data.</text>
</comment>
<feature type="compositionally biased region" description="Pro residues" evidence="1">
    <location>
        <begin position="132"/>
        <end position="141"/>
    </location>
</feature>
<keyword evidence="2" id="KW-0812">Transmembrane</keyword>
<feature type="region of interest" description="Disordered" evidence="1">
    <location>
        <begin position="117"/>
        <end position="141"/>
    </location>
</feature>
<evidence type="ECO:0000313" key="3">
    <source>
        <dbReference type="EMBL" id="MFD1055424.1"/>
    </source>
</evidence>
<keyword evidence="2" id="KW-0472">Membrane</keyword>
<accession>A0ABW3N0V5</accession>
<gene>
    <name evidence="3" type="ORF">ACFQ2V_14005</name>
</gene>
<dbReference type="RefSeq" id="WP_386053460.1">
    <property type="nucleotide sequence ID" value="NZ_JBHTKH010000009.1"/>
</dbReference>
<keyword evidence="2" id="KW-1133">Transmembrane helix</keyword>
<reference evidence="4" key="1">
    <citation type="journal article" date="2019" name="Int. J. Syst. Evol. Microbiol.">
        <title>The Global Catalogue of Microorganisms (GCM) 10K type strain sequencing project: providing services to taxonomists for standard genome sequencing and annotation.</title>
        <authorList>
            <consortium name="The Broad Institute Genomics Platform"/>
            <consortium name="The Broad Institute Genome Sequencing Center for Infectious Disease"/>
            <person name="Wu L."/>
            <person name="Ma J."/>
        </authorList>
    </citation>
    <scope>NUCLEOTIDE SEQUENCE [LARGE SCALE GENOMIC DNA]</scope>
    <source>
        <strain evidence="4">CCUG 57508</strain>
    </source>
</reference>
<feature type="transmembrane region" description="Helical" evidence="2">
    <location>
        <begin position="46"/>
        <end position="66"/>
    </location>
</feature>
<proteinExistence type="predicted"/>
<evidence type="ECO:0000256" key="2">
    <source>
        <dbReference type="SAM" id="Phobius"/>
    </source>
</evidence>
<feature type="transmembrane region" description="Helical" evidence="2">
    <location>
        <begin position="78"/>
        <end position="103"/>
    </location>
</feature>
<organism evidence="3 4">
    <name type="scientific">Terrabacter terrigena</name>
    <dbReference type="NCBI Taxonomy" id="574718"/>
    <lineage>
        <taxon>Bacteria</taxon>
        <taxon>Bacillati</taxon>
        <taxon>Actinomycetota</taxon>
        <taxon>Actinomycetes</taxon>
        <taxon>Micrococcales</taxon>
        <taxon>Intrasporangiaceae</taxon>
        <taxon>Terrabacter</taxon>
    </lineage>
</organism>
<name>A0ABW3N0V5_9MICO</name>